<keyword evidence="2" id="KW-0472">Membrane</keyword>
<reference evidence="3" key="1">
    <citation type="submission" date="2020-03" db="EMBL/GenBank/DDBJ databases">
        <title>Site-based positive gene gene selection in Geosmithia morbida across the United States reveals a broad range of putative effectors and factors for local host and environmental adapation.</title>
        <authorList>
            <person name="Onufrak A."/>
            <person name="Murdoch R.W."/>
            <person name="Gazis R."/>
            <person name="Huff M."/>
            <person name="Staton M."/>
            <person name="Klingeman W."/>
            <person name="Hadziabdic D."/>
        </authorList>
    </citation>
    <scope>NUCLEOTIDE SEQUENCE</scope>
    <source>
        <strain evidence="3">1262</strain>
    </source>
</reference>
<feature type="region of interest" description="Disordered" evidence="1">
    <location>
        <begin position="55"/>
        <end position="168"/>
    </location>
</feature>
<dbReference type="OrthoDB" id="5149452at2759"/>
<keyword evidence="4" id="KW-1185">Reference proteome</keyword>
<dbReference type="AlphaFoldDB" id="A0A9P4YX85"/>
<feature type="transmembrane region" description="Helical" evidence="2">
    <location>
        <begin position="27"/>
        <end position="46"/>
    </location>
</feature>
<name>A0A9P4YX85_9HYPO</name>
<keyword evidence="2" id="KW-0812">Transmembrane</keyword>
<keyword evidence="2" id="KW-1133">Transmembrane helix</keyword>
<dbReference type="EMBL" id="JAANYQ010000006">
    <property type="protein sequence ID" value="KAF4123459.1"/>
    <property type="molecule type" value="Genomic_DNA"/>
</dbReference>
<protein>
    <submittedName>
        <fullName evidence="3">Chitin synthesis regulation, resistance to Congo red</fullName>
    </submittedName>
</protein>
<sequence length="168" mass="18383">MLDAGQDATSPHVTIPRLSPAQHSPPHTPPCNLCLWTLAVLALLSFTARRRRRRGNQPYYGTGWMAPPPKYGNHGSDYQMNPQTGAGAGASAGTYPPPPQPPPAYGPQYGHGQPQPQYQYQYYGQPQQGQPQQYSGTMPASDQAYYGQQQQYHETGVQPPANTHQPGK</sequence>
<dbReference type="GeneID" id="55972385"/>
<gene>
    <name evidence="3" type="ORF">GMORB2_6160</name>
</gene>
<feature type="compositionally biased region" description="Low complexity" evidence="1">
    <location>
        <begin position="106"/>
        <end position="134"/>
    </location>
</feature>
<dbReference type="Proteomes" id="UP000749293">
    <property type="component" value="Unassembled WGS sequence"/>
</dbReference>
<proteinExistence type="predicted"/>
<evidence type="ECO:0000256" key="1">
    <source>
        <dbReference type="SAM" id="MobiDB-lite"/>
    </source>
</evidence>
<feature type="compositionally biased region" description="Pro residues" evidence="1">
    <location>
        <begin position="95"/>
        <end position="105"/>
    </location>
</feature>
<feature type="region of interest" description="Disordered" evidence="1">
    <location>
        <begin position="1"/>
        <end position="26"/>
    </location>
</feature>
<evidence type="ECO:0000313" key="3">
    <source>
        <dbReference type="EMBL" id="KAF4123459.1"/>
    </source>
</evidence>
<evidence type="ECO:0000256" key="2">
    <source>
        <dbReference type="SAM" id="Phobius"/>
    </source>
</evidence>
<dbReference type="RefSeq" id="XP_035322111.1">
    <property type="nucleotide sequence ID" value="XM_035468130.1"/>
</dbReference>
<feature type="compositionally biased region" description="Polar residues" evidence="1">
    <location>
        <begin position="135"/>
        <end position="153"/>
    </location>
</feature>
<accession>A0A9P4YX85</accession>
<evidence type="ECO:0000313" key="4">
    <source>
        <dbReference type="Proteomes" id="UP000749293"/>
    </source>
</evidence>
<organism evidence="3 4">
    <name type="scientific">Geosmithia morbida</name>
    <dbReference type="NCBI Taxonomy" id="1094350"/>
    <lineage>
        <taxon>Eukaryota</taxon>
        <taxon>Fungi</taxon>
        <taxon>Dikarya</taxon>
        <taxon>Ascomycota</taxon>
        <taxon>Pezizomycotina</taxon>
        <taxon>Sordariomycetes</taxon>
        <taxon>Hypocreomycetidae</taxon>
        <taxon>Hypocreales</taxon>
        <taxon>Bionectriaceae</taxon>
        <taxon>Geosmithia</taxon>
    </lineage>
</organism>
<comment type="caution">
    <text evidence="3">The sequence shown here is derived from an EMBL/GenBank/DDBJ whole genome shotgun (WGS) entry which is preliminary data.</text>
</comment>